<dbReference type="InterPro" id="IPR020891">
    <property type="entry name" value="UPF0758_CS"/>
</dbReference>
<dbReference type="Gene3D" id="3.40.140.10">
    <property type="entry name" value="Cytidine Deaminase, domain 2"/>
    <property type="match status" value="1"/>
</dbReference>
<evidence type="ECO:0000256" key="5">
    <source>
        <dbReference type="ARBA" id="ARBA00023049"/>
    </source>
</evidence>
<keyword evidence="2" id="KW-0479">Metal-binding</keyword>
<dbReference type="Pfam" id="PF04002">
    <property type="entry name" value="RadC"/>
    <property type="match status" value="1"/>
</dbReference>
<proteinExistence type="predicted"/>
<evidence type="ECO:0000256" key="3">
    <source>
        <dbReference type="ARBA" id="ARBA00022801"/>
    </source>
</evidence>
<dbReference type="InterPro" id="IPR025657">
    <property type="entry name" value="RadC_JAB"/>
</dbReference>
<accession>A0ABY2QMG8</accession>
<gene>
    <name evidence="7" type="ORF">E5988_01425</name>
</gene>
<evidence type="ECO:0000259" key="6">
    <source>
        <dbReference type="PROSITE" id="PS50249"/>
    </source>
</evidence>
<keyword evidence="8" id="KW-1185">Reference proteome</keyword>
<reference evidence="7 8" key="1">
    <citation type="submission" date="2019-04" db="EMBL/GenBank/DDBJ databases">
        <title>Microbes associate with the intestines of laboratory mice.</title>
        <authorList>
            <person name="Navarre W."/>
            <person name="Wong E."/>
            <person name="Huang K.C."/>
            <person name="Tropini C."/>
            <person name="Ng K."/>
            <person name="Yu B."/>
        </authorList>
    </citation>
    <scope>NUCLEOTIDE SEQUENCE [LARGE SCALE GENOMIC DNA]</scope>
    <source>
        <strain evidence="7 8">NM83_B4-11</strain>
    </source>
</reference>
<protein>
    <submittedName>
        <fullName evidence="7">DNA repair protein</fullName>
    </submittedName>
</protein>
<keyword evidence="5" id="KW-0482">Metalloprotease</keyword>
<keyword evidence="4" id="KW-0862">Zinc</keyword>
<dbReference type="EMBL" id="SSTI01000001">
    <property type="protein sequence ID" value="THG42145.1"/>
    <property type="molecule type" value="Genomic_DNA"/>
</dbReference>
<evidence type="ECO:0000313" key="8">
    <source>
        <dbReference type="Proteomes" id="UP000308038"/>
    </source>
</evidence>
<evidence type="ECO:0000313" key="7">
    <source>
        <dbReference type="EMBL" id="THG42145.1"/>
    </source>
</evidence>
<dbReference type="PROSITE" id="PS01302">
    <property type="entry name" value="UPF0758"/>
    <property type="match status" value="1"/>
</dbReference>
<dbReference type="InterPro" id="IPR001405">
    <property type="entry name" value="UPF0758"/>
</dbReference>
<keyword evidence="1" id="KW-0645">Protease</keyword>
<evidence type="ECO:0000256" key="4">
    <source>
        <dbReference type="ARBA" id="ARBA00022833"/>
    </source>
</evidence>
<sequence length="164" mass="17711">MAHDSGLHPRNDGWKHRTIVTGLHRNGDMALRHALHAPETKEMQNLDPATVQHLQSLAGARHESVAFVFLSTAGATLGLQHVSSREMASVEVPLRSVVGVALAMGAREIVMAHNHPSGDPEPTAEDFRTTRRVADVLSSLGIRLVDHLVLAGDAMVSFRARGLL</sequence>
<organism evidence="7 8">
    <name type="scientific">Sphingomonas olei</name>
    <dbReference type="NCBI Taxonomy" id="1886787"/>
    <lineage>
        <taxon>Bacteria</taxon>
        <taxon>Pseudomonadati</taxon>
        <taxon>Pseudomonadota</taxon>
        <taxon>Alphaproteobacteria</taxon>
        <taxon>Sphingomonadales</taxon>
        <taxon>Sphingomonadaceae</taxon>
        <taxon>Sphingomonas</taxon>
    </lineage>
</organism>
<dbReference type="Proteomes" id="UP000308038">
    <property type="component" value="Unassembled WGS sequence"/>
</dbReference>
<evidence type="ECO:0000256" key="1">
    <source>
        <dbReference type="ARBA" id="ARBA00022670"/>
    </source>
</evidence>
<name>A0ABY2QMG8_9SPHN</name>
<dbReference type="InterPro" id="IPR037518">
    <property type="entry name" value="MPN"/>
</dbReference>
<dbReference type="PANTHER" id="PTHR30471">
    <property type="entry name" value="DNA REPAIR PROTEIN RADC"/>
    <property type="match status" value="1"/>
</dbReference>
<dbReference type="PROSITE" id="PS50249">
    <property type="entry name" value="MPN"/>
    <property type="match status" value="1"/>
</dbReference>
<dbReference type="PANTHER" id="PTHR30471:SF3">
    <property type="entry name" value="UPF0758 PROTEIN YEES-RELATED"/>
    <property type="match status" value="1"/>
</dbReference>
<evidence type="ECO:0000256" key="2">
    <source>
        <dbReference type="ARBA" id="ARBA00022723"/>
    </source>
</evidence>
<comment type="caution">
    <text evidence="7">The sequence shown here is derived from an EMBL/GenBank/DDBJ whole genome shotgun (WGS) entry which is preliminary data.</text>
</comment>
<feature type="domain" description="MPN" evidence="6">
    <location>
        <begin position="33"/>
        <end position="164"/>
    </location>
</feature>
<keyword evidence="3" id="KW-0378">Hydrolase</keyword>